<evidence type="ECO:0000313" key="3">
    <source>
        <dbReference type="Proteomes" id="UP000006729"/>
    </source>
</evidence>
<gene>
    <name evidence="2" type="ORF">POPTR_005G172500</name>
</gene>
<dbReference type="OMA" id="RWRYERI"/>
<organism evidence="2 3">
    <name type="scientific">Populus trichocarpa</name>
    <name type="common">Western balsam poplar</name>
    <name type="synonym">Populus balsamifera subsp. trichocarpa</name>
    <dbReference type="NCBI Taxonomy" id="3694"/>
    <lineage>
        <taxon>Eukaryota</taxon>
        <taxon>Viridiplantae</taxon>
        <taxon>Streptophyta</taxon>
        <taxon>Embryophyta</taxon>
        <taxon>Tracheophyta</taxon>
        <taxon>Spermatophyta</taxon>
        <taxon>Magnoliopsida</taxon>
        <taxon>eudicotyledons</taxon>
        <taxon>Gunneridae</taxon>
        <taxon>Pentapetalae</taxon>
        <taxon>rosids</taxon>
        <taxon>fabids</taxon>
        <taxon>Malpighiales</taxon>
        <taxon>Salicaceae</taxon>
        <taxon>Saliceae</taxon>
        <taxon>Populus</taxon>
    </lineage>
</organism>
<sequence length="179" mass="20845">MDIPPNRTMSKNEAEKDQKDKIVKARANTNRVIISIYSESPRKRLQQKHNPATKKTMGTRGYDRRAQLLSYASELRCAGSEPMEWSRRNSRPRSKKWKWSSGPARIRESFLRMFQQKERQWVYERIVTEENGEAARMSGSKRINSRNQTGVSESRNPSFCKKLTCMIKELKCGLLCNKG</sequence>
<reference evidence="2 3" key="1">
    <citation type="journal article" date="2006" name="Science">
        <title>The genome of black cottonwood, Populus trichocarpa (Torr. &amp; Gray).</title>
        <authorList>
            <person name="Tuskan G.A."/>
            <person name="Difazio S."/>
            <person name="Jansson S."/>
            <person name="Bohlmann J."/>
            <person name="Grigoriev I."/>
            <person name="Hellsten U."/>
            <person name="Putnam N."/>
            <person name="Ralph S."/>
            <person name="Rombauts S."/>
            <person name="Salamov A."/>
            <person name="Schein J."/>
            <person name="Sterck L."/>
            <person name="Aerts A."/>
            <person name="Bhalerao R.R."/>
            <person name="Bhalerao R.P."/>
            <person name="Blaudez D."/>
            <person name="Boerjan W."/>
            <person name="Brun A."/>
            <person name="Brunner A."/>
            <person name="Busov V."/>
            <person name="Campbell M."/>
            <person name="Carlson J."/>
            <person name="Chalot M."/>
            <person name="Chapman J."/>
            <person name="Chen G.L."/>
            <person name="Cooper D."/>
            <person name="Coutinho P.M."/>
            <person name="Couturier J."/>
            <person name="Covert S."/>
            <person name="Cronk Q."/>
            <person name="Cunningham R."/>
            <person name="Davis J."/>
            <person name="Degroeve S."/>
            <person name="Dejardin A."/>
            <person name="Depamphilis C."/>
            <person name="Detter J."/>
            <person name="Dirks B."/>
            <person name="Dubchak I."/>
            <person name="Duplessis S."/>
            <person name="Ehlting J."/>
            <person name="Ellis B."/>
            <person name="Gendler K."/>
            <person name="Goodstein D."/>
            <person name="Gribskov M."/>
            <person name="Grimwood J."/>
            <person name="Groover A."/>
            <person name="Gunter L."/>
            <person name="Hamberger B."/>
            <person name="Heinze B."/>
            <person name="Helariutta Y."/>
            <person name="Henrissat B."/>
            <person name="Holligan D."/>
            <person name="Holt R."/>
            <person name="Huang W."/>
            <person name="Islam-Faridi N."/>
            <person name="Jones S."/>
            <person name="Jones-Rhoades M."/>
            <person name="Jorgensen R."/>
            <person name="Joshi C."/>
            <person name="Kangasjarvi J."/>
            <person name="Karlsson J."/>
            <person name="Kelleher C."/>
            <person name="Kirkpatrick R."/>
            <person name="Kirst M."/>
            <person name="Kohler A."/>
            <person name="Kalluri U."/>
            <person name="Larimer F."/>
            <person name="Leebens-Mack J."/>
            <person name="Leple J.C."/>
            <person name="Locascio P."/>
            <person name="Lou Y."/>
            <person name="Lucas S."/>
            <person name="Martin F."/>
            <person name="Montanini B."/>
            <person name="Napoli C."/>
            <person name="Nelson D.R."/>
            <person name="Nelson C."/>
            <person name="Nieminen K."/>
            <person name="Nilsson O."/>
            <person name="Pereda V."/>
            <person name="Peter G."/>
            <person name="Philippe R."/>
            <person name="Pilate G."/>
            <person name="Poliakov A."/>
            <person name="Razumovskaya J."/>
            <person name="Richardson P."/>
            <person name="Rinaldi C."/>
            <person name="Ritland K."/>
            <person name="Rouze P."/>
            <person name="Ryaboy D."/>
            <person name="Schmutz J."/>
            <person name="Schrader J."/>
            <person name="Segerman B."/>
            <person name="Shin H."/>
            <person name="Siddiqui A."/>
            <person name="Sterky F."/>
            <person name="Terry A."/>
            <person name="Tsai C.J."/>
            <person name="Uberbacher E."/>
            <person name="Unneberg P."/>
            <person name="Vahala J."/>
            <person name="Wall K."/>
            <person name="Wessler S."/>
            <person name="Yang G."/>
            <person name="Yin T."/>
            <person name="Douglas C."/>
            <person name="Marra M."/>
            <person name="Sandberg G."/>
            <person name="Van de Peer Y."/>
            <person name="Rokhsar D."/>
        </authorList>
    </citation>
    <scope>NUCLEOTIDE SEQUENCE [LARGE SCALE GENOMIC DNA]</scope>
    <source>
        <strain evidence="3">cv. Nisqually</strain>
    </source>
</reference>
<dbReference type="OrthoDB" id="847067at2759"/>
<accession>A0A3N7G9Y4</accession>
<protein>
    <submittedName>
        <fullName evidence="2">Uncharacterized protein</fullName>
    </submittedName>
</protein>
<feature type="compositionally biased region" description="Basic and acidic residues" evidence="1">
    <location>
        <begin position="10"/>
        <end position="23"/>
    </location>
</feature>
<dbReference type="Gramene" id="Potri.005G172500.2.v4.1">
    <property type="protein sequence ID" value="Potri.005G172500.2.v4.1"/>
    <property type="gene ID" value="Potri.005G172500.v4.1"/>
</dbReference>
<dbReference type="Proteomes" id="UP000006729">
    <property type="component" value="Chromosome 5"/>
</dbReference>
<name>A0A3N7G9Y4_POPTR</name>
<dbReference type="EMBL" id="CM009294">
    <property type="protein sequence ID" value="RQO90688.1"/>
    <property type="molecule type" value="Genomic_DNA"/>
</dbReference>
<dbReference type="AlphaFoldDB" id="A0A3N7G9Y4"/>
<keyword evidence="3" id="KW-1185">Reference proteome</keyword>
<dbReference type="InParanoid" id="A0A3N7G9Y4"/>
<feature type="region of interest" description="Disordered" evidence="1">
    <location>
        <begin position="1"/>
        <end position="23"/>
    </location>
</feature>
<evidence type="ECO:0000313" key="2">
    <source>
        <dbReference type="EMBL" id="RQO90688.1"/>
    </source>
</evidence>
<evidence type="ECO:0000256" key="1">
    <source>
        <dbReference type="SAM" id="MobiDB-lite"/>
    </source>
</evidence>
<proteinExistence type="predicted"/>